<dbReference type="Proteomes" id="UP001174691">
    <property type="component" value="Unassembled WGS sequence"/>
</dbReference>
<evidence type="ECO:0000256" key="1">
    <source>
        <dbReference type="SAM" id="MobiDB-lite"/>
    </source>
</evidence>
<feature type="region of interest" description="Disordered" evidence="1">
    <location>
        <begin position="143"/>
        <end position="307"/>
    </location>
</feature>
<feature type="compositionally biased region" description="Low complexity" evidence="1">
    <location>
        <begin position="236"/>
        <end position="248"/>
    </location>
</feature>
<feature type="region of interest" description="Disordered" evidence="1">
    <location>
        <begin position="1"/>
        <end position="23"/>
    </location>
</feature>
<evidence type="ECO:0000313" key="2">
    <source>
        <dbReference type="EMBL" id="KAJ9142558.1"/>
    </source>
</evidence>
<dbReference type="EMBL" id="JANBVN010000121">
    <property type="protein sequence ID" value="KAJ9142558.1"/>
    <property type="molecule type" value="Genomic_DNA"/>
</dbReference>
<feature type="compositionally biased region" description="Basic and acidic residues" evidence="1">
    <location>
        <begin position="178"/>
        <end position="188"/>
    </location>
</feature>
<keyword evidence="3" id="KW-1185">Reference proteome</keyword>
<feature type="compositionally biased region" description="Polar residues" evidence="1">
    <location>
        <begin position="53"/>
        <end position="77"/>
    </location>
</feature>
<protein>
    <submittedName>
        <fullName evidence="2">Uncharacterized protein</fullName>
    </submittedName>
</protein>
<feature type="region of interest" description="Disordered" evidence="1">
    <location>
        <begin position="46"/>
        <end position="77"/>
    </location>
</feature>
<comment type="caution">
    <text evidence="2">The sequence shown here is derived from an EMBL/GenBank/DDBJ whole genome shotgun (WGS) entry which is preliminary data.</text>
</comment>
<dbReference type="AlphaFoldDB" id="A0AA38VN90"/>
<organism evidence="2 3">
    <name type="scientific">Coniochaeta hoffmannii</name>
    <dbReference type="NCBI Taxonomy" id="91930"/>
    <lineage>
        <taxon>Eukaryota</taxon>
        <taxon>Fungi</taxon>
        <taxon>Dikarya</taxon>
        <taxon>Ascomycota</taxon>
        <taxon>Pezizomycotina</taxon>
        <taxon>Sordariomycetes</taxon>
        <taxon>Sordariomycetidae</taxon>
        <taxon>Coniochaetales</taxon>
        <taxon>Coniochaetaceae</taxon>
        <taxon>Coniochaeta</taxon>
    </lineage>
</organism>
<proteinExistence type="predicted"/>
<feature type="compositionally biased region" description="Basic residues" evidence="1">
    <location>
        <begin position="190"/>
        <end position="203"/>
    </location>
</feature>
<gene>
    <name evidence="2" type="ORF">NKR19_g7175</name>
</gene>
<name>A0AA38VN90_9PEZI</name>
<evidence type="ECO:0000313" key="3">
    <source>
        <dbReference type="Proteomes" id="UP001174691"/>
    </source>
</evidence>
<feature type="compositionally biased region" description="Low complexity" evidence="1">
    <location>
        <begin position="294"/>
        <end position="307"/>
    </location>
</feature>
<feature type="compositionally biased region" description="Low complexity" evidence="1">
    <location>
        <begin position="205"/>
        <end position="216"/>
    </location>
</feature>
<sequence>MEGILTGLKDRTRDLTPTGKGLMGIDSIPVVVNPERDQSVMHNEYSTAAGRGAQQSKTYQAGPSIPCNDSNQSSVISDNARDSANHAAAGDDQNEKSLLDTGALGLPALQAHPDDKRPNTDMRENVNAPEVANEKAGFFALPAHHQSKPPGADGNGRREAARSLDPSIQAGSNPVSRDNPHHFVDTRPQRSVRRLSHIFKGMRRSSTVATSGTAASLRREQSHTSATPAPRHIRRSSTSAASPSGTTPLPESGSHPMVLGPGRMTPYQFPPPVASHLSRRLPPRSATPSMETFPAAATTPSGGAGSSNAALYSQVVALQRQLAARSEEVAHLGRQLEAVGEGGGAGALSERLRRVEREVGMWSERALAAERRVVVFERFLARVRRLRERRMVEMEGRGGEVGEEEGGAEEGIEEEIERGMEALGSTGVKEGGETGQLDGTVEGVWVLAAREVIEYDDERMWMSGY</sequence>
<accession>A0AA38VN90</accession>
<reference evidence="2" key="1">
    <citation type="submission" date="2022-07" db="EMBL/GenBank/DDBJ databases">
        <title>Fungi with potential for degradation of polypropylene.</title>
        <authorList>
            <person name="Gostincar C."/>
        </authorList>
    </citation>
    <scope>NUCLEOTIDE SEQUENCE</scope>
    <source>
        <strain evidence="2">EXF-13287</strain>
    </source>
</reference>